<dbReference type="CDD" id="cd07971">
    <property type="entry name" value="OBF_DNA_ligase_LigD"/>
    <property type="match status" value="1"/>
</dbReference>
<dbReference type="RefSeq" id="WP_345479517.1">
    <property type="nucleotide sequence ID" value="NZ_BAABLP010000001.1"/>
</dbReference>
<keyword evidence="4" id="KW-0808">Transferase</keyword>
<dbReference type="CDD" id="cd07906">
    <property type="entry name" value="Adenylation_DNA_ligase_LigD_LigC"/>
    <property type="match status" value="1"/>
</dbReference>
<sequence length="818" mass="89278">MVGQRSSAAKQVVEVDGHRIALTNLDKVLYPSTSFTKGDVLAYYAAVASALVPLAAGRPATRKRWPEGVGTAAEPGHPFFVKNLESHAPDWIRRGSIEHRSGTTTYPIVNDLGTLTWLAQQATLEVHVPQWRFTAGGEAGRPDRLVLDLDPGEGAGLPECVAVAKLLRPVLQGMDLELHPVTSGSKGIHLFAHLGGRWTSDQITEVMHELARSLEADHPDLVVSDMKKELRTGKVLVDWSQNRAAKTTIVPYSLRGTASPGASAPRTWAELDDPDLRQLRPDEVVERLQRDGDLLADLAPAGARTDALTRYRSMRDAGRTPEPVPQETPAQGHDDTFVIQEHHARRLHWDFRLERDGVLVSWALPKGVPALGGENHLAVHTEDHPLEYATFAGDIPKGEYGGGHVDVWDSGTYETEKFRDEEVIVTLTGQPGGGLGGEPVKVVLIRTERDEPKGAQGERWLIHRMALDTDEPARDEAPPAMTRAAAPAAEEAPNRGPRAMLATAGAPLDPDEEWSVEMKWDGVRAIARVQDGRVALTSRNDLDLTATYPELQELAGLVHADGAVLDGEIVALDATGRPSFSRLQQRMGLTRKQDVDPAMRAQAVRLLLFDVLEVDGHDTTRAPYRDRRDLLERLVDAGGPIDVPPVVATASGDDLAAAVDDAMATSARLGLEGVVVKRAAAPYRPGARSKDWVKRKHERQQEVVVGGWRPGQGRREGGVGSLLVGVHEDGRLRYVGRVGTGFSDEDLDAIGARLRSHGRKTAPFDDVPRADASDAHWVTPSLVGEVRFAEWTDDGRLRQASWRGWRPDKAPEEVVREP</sequence>
<dbReference type="InterPro" id="IPR014146">
    <property type="entry name" value="LigD_ligase_dom"/>
</dbReference>
<evidence type="ECO:0000313" key="25">
    <source>
        <dbReference type="EMBL" id="GAA4738642.1"/>
    </source>
</evidence>
<evidence type="ECO:0000256" key="6">
    <source>
        <dbReference type="ARBA" id="ARBA00022722"/>
    </source>
</evidence>
<dbReference type="PANTHER" id="PTHR42705:SF2">
    <property type="entry name" value="BIFUNCTIONAL NON-HOMOLOGOUS END JOINING PROTEIN LIGD"/>
    <property type="match status" value="1"/>
</dbReference>
<dbReference type="Pfam" id="PF04679">
    <property type="entry name" value="DNA_ligase_A_C"/>
    <property type="match status" value="1"/>
</dbReference>
<dbReference type="PANTHER" id="PTHR42705">
    <property type="entry name" value="BIFUNCTIONAL NON-HOMOLOGOUS END JOINING PROTEIN LIGD"/>
    <property type="match status" value="1"/>
</dbReference>
<feature type="region of interest" description="Disordered" evidence="23">
    <location>
        <begin position="470"/>
        <end position="496"/>
    </location>
</feature>
<dbReference type="Pfam" id="PF01068">
    <property type="entry name" value="DNA_ligase_A_M"/>
    <property type="match status" value="1"/>
</dbReference>
<keyword evidence="16" id="KW-0234">DNA repair</keyword>
<evidence type="ECO:0000256" key="5">
    <source>
        <dbReference type="ARBA" id="ARBA00022695"/>
    </source>
</evidence>
<evidence type="ECO:0000256" key="10">
    <source>
        <dbReference type="ARBA" id="ARBA00022801"/>
    </source>
</evidence>
<dbReference type="Gene3D" id="2.40.50.140">
    <property type="entry name" value="Nucleic acid-binding proteins"/>
    <property type="match status" value="1"/>
</dbReference>
<feature type="compositionally biased region" description="Low complexity" evidence="23">
    <location>
        <begin position="478"/>
        <end position="496"/>
    </location>
</feature>
<keyword evidence="18" id="KW-0511">Multifunctional enzyme</keyword>
<dbReference type="PROSITE" id="PS50160">
    <property type="entry name" value="DNA_LIGASE_A3"/>
    <property type="match status" value="1"/>
</dbReference>
<evidence type="ECO:0000259" key="24">
    <source>
        <dbReference type="PROSITE" id="PS50160"/>
    </source>
</evidence>
<organism evidence="25 26">
    <name type="scientific">Amnibacterium soli</name>
    <dbReference type="NCBI Taxonomy" id="1282736"/>
    <lineage>
        <taxon>Bacteria</taxon>
        <taxon>Bacillati</taxon>
        <taxon>Actinomycetota</taxon>
        <taxon>Actinomycetes</taxon>
        <taxon>Micrococcales</taxon>
        <taxon>Microbacteriaceae</taxon>
        <taxon>Amnibacterium</taxon>
    </lineage>
</organism>
<dbReference type="Gene3D" id="3.30.470.30">
    <property type="entry name" value="DNA ligase/mRNA capping enzyme"/>
    <property type="match status" value="1"/>
</dbReference>
<dbReference type="InterPro" id="IPR012340">
    <property type="entry name" value="NA-bd_OB-fold"/>
</dbReference>
<dbReference type="EMBL" id="BAABLP010000001">
    <property type="protein sequence ID" value="GAA4738642.1"/>
    <property type="molecule type" value="Genomic_DNA"/>
</dbReference>
<keyword evidence="26" id="KW-1185">Reference proteome</keyword>
<dbReference type="NCBIfam" id="NF007210">
    <property type="entry name" value="PRK09632.1"/>
    <property type="match status" value="1"/>
</dbReference>
<dbReference type="NCBIfam" id="TIGR02778">
    <property type="entry name" value="ligD_pol"/>
    <property type="match status" value="1"/>
</dbReference>
<proteinExistence type="inferred from homology"/>
<dbReference type="Pfam" id="PF13298">
    <property type="entry name" value="LigD_N"/>
    <property type="match status" value="1"/>
</dbReference>
<dbReference type="Gene3D" id="3.30.1490.70">
    <property type="match status" value="1"/>
</dbReference>
<dbReference type="NCBIfam" id="TIGR02779">
    <property type="entry name" value="NHEJ_ligase_lig"/>
    <property type="match status" value="1"/>
</dbReference>
<evidence type="ECO:0000256" key="19">
    <source>
        <dbReference type="ARBA" id="ARBA00029943"/>
    </source>
</evidence>
<dbReference type="GO" id="GO:0016874">
    <property type="term" value="F:ligase activity"/>
    <property type="evidence" value="ECO:0007669"/>
    <property type="project" value="UniProtKB-KW"/>
</dbReference>
<dbReference type="InterPro" id="IPR014144">
    <property type="entry name" value="LigD_PE_domain"/>
</dbReference>
<keyword evidence="12" id="KW-0067">ATP-binding</keyword>
<evidence type="ECO:0000256" key="22">
    <source>
        <dbReference type="ARBA" id="ARBA00049990"/>
    </source>
</evidence>
<dbReference type="InterPro" id="IPR012309">
    <property type="entry name" value="DNA_ligase_ATP-dep_C"/>
</dbReference>
<dbReference type="InterPro" id="IPR033649">
    <property type="entry name" value="MtLigD_Pol-like"/>
</dbReference>
<keyword evidence="10" id="KW-0378">Hydrolase</keyword>
<keyword evidence="5" id="KW-0548">Nucleotidyltransferase</keyword>
<reference evidence="26" key="1">
    <citation type="journal article" date="2019" name="Int. J. Syst. Evol. Microbiol.">
        <title>The Global Catalogue of Microorganisms (GCM) 10K type strain sequencing project: providing services to taxonomists for standard genome sequencing and annotation.</title>
        <authorList>
            <consortium name="The Broad Institute Genomics Platform"/>
            <consortium name="The Broad Institute Genome Sequencing Center for Infectious Disease"/>
            <person name="Wu L."/>
            <person name="Ma J."/>
        </authorList>
    </citation>
    <scope>NUCLEOTIDE SEQUENCE [LARGE SCALE GENOMIC DNA]</scope>
    <source>
        <strain evidence="26">JCM 19015</strain>
    </source>
</reference>
<evidence type="ECO:0000256" key="14">
    <source>
        <dbReference type="ARBA" id="ARBA00023125"/>
    </source>
</evidence>
<evidence type="ECO:0000256" key="11">
    <source>
        <dbReference type="ARBA" id="ARBA00022839"/>
    </source>
</evidence>
<keyword evidence="17" id="KW-0464">Manganese</keyword>
<keyword evidence="9" id="KW-0227">DNA damage</keyword>
<evidence type="ECO:0000256" key="2">
    <source>
        <dbReference type="ARBA" id="ARBA00012727"/>
    </source>
</evidence>
<evidence type="ECO:0000256" key="9">
    <source>
        <dbReference type="ARBA" id="ARBA00022763"/>
    </source>
</evidence>
<evidence type="ECO:0000313" key="26">
    <source>
        <dbReference type="Proteomes" id="UP001500121"/>
    </source>
</evidence>
<name>A0ABP8YV45_9MICO</name>
<evidence type="ECO:0000256" key="12">
    <source>
        <dbReference type="ARBA" id="ARBA00022840"/>
    </source>
</evidence>
<protein>
    <recommendedName>
        <fullName evidence="2">DNA ligase (ATP)</fullName>
        <ecNumber evidence="2">6.5.1.1</ecNumber>
    </recommendedName>
    <alternativeName>
        <fullName evidence="19">NHEJ DNA polymerase</fullName>
    </alternativeName>
</protein>
<keyword evidence="6" id="KW-0540">Nuclease</keyword>
<comment type="similarity">
    <text evidence="22">In the N-terminal section; belongs to the LigD polymerase family.</text>
</comment>
<keyword evidence="13" id="KW-0239">DNA-directed DNA polymerase</keyword>
<dbReference type="InterPro" id="IPR014145">
    <property type="entry name" value="LigD_pol_dom"/>
</dbReference>
<comment type="cofactor">
    <cofactor evidence="1">
        <name>Mn(2+)</name>
        <dbReference type="ChEBI" id="CHEBI:29035"/>
    </cofactor>
</comment>
<evidence type="ECO:0000256" key="15">
    <source>
        <dbReference type="ARBA" id="ARBA00023172"/>
    </source>
</evidence>
<keyword evidence="15" id="KW-0233">DNA recombination</keyword>
<gene>
    <name evidence="25" type="ORF">GCM10025783_06630</name>
</gene>
<keyword evidence="3 25" id="KW-0436">Ligase</keyword>
<comment type="catalytic activity">
    <reaction evidence="20">
        <text>ATP + (deoxyribonucleotide)n-3'-hydroxyl + 5'-phospho-(deoxyribonucleotide)m = (deoxyribonucleotide)n+m + AMP + diphosphate.</text>
        <dbReference type="EC" id="6.5.1.1"/>
    </reaction>
</comment>
<evidence type="ECO:0000256" key="17">
    <source>
        <dbReference type="ARBA" id="ARBA00023211"/>
    </source>
</evidence>
<evidence type="ECO:0000256" key="21">
    <source>
        <dbReference type="ARBA" id="ARBA00049981"/>
    </source>
</evidence>
<comment type="similarity">
    <text evidence="21">In the C-terminal section; belongs to the ATP-dependent DNA ligase family.</text>
</comment>
<evidence type="ECO:0000256" key="20">
    <source>
        <dbReference type="ARBA" id="ARBA00034003"/>
    </source>
</evidence>
<dbReference type="CDD" id="cd04863">
    <property type="entry name" value="MtLigD_Pol_like"/>
    <property type="match status" value="1"/>
</dbReference>
<evidence type="ECO:0000256" key="16">
    <source>
        <dbReference type="ARBA" id="ARBA00023204"/>
    </source>
</evidence>
<dbReference type="SUPFAM" id="SSF50249">
    <property type="entry name" value="Nucleic acid-binding proteins"/>
    <property type="match status" value="1"/>
</dbReference>
<keyword evidence="8" id="KW-0547">Nucleotide-binding</keyword>
<comment type="caution">
    <text evidence="25">The sequence shown here is derived from an EMBL/GenBank/DDBJ whole genome shotgun (WGS) entry which is preliminary data.</text>
</comment>
<feature type="domain" description="ATP-dependent DNA ligase family profile" evidence="24">
    <location>
        <begin position="606"/>
        <end position="728"/>
    </location>
</feature>
<dbReference type="SUPFAM" id="SSF56091">
    <property type="entry name" value="DNA ligase/mRNA capping enzyme, catalytic domain"/>
    <property type="match status" value="1"/>
</dbReference>
<dbReference type="EC" id="6.5.1.1" evidence="2"/>
<evidence type="ECO:0000256" key="1">
    <source>
        <dbReference type="ARBA" id="ARBA00001936"/>
    </source>
</evidence>
<evidence type="ECO:0000256" key="23">
    <source>
        <dbReference type="SAM" id="MobiDB-lite"/>
    </source>
</evidence>
<evidence type="ECO:0000256" key="13">
    <source>
        <dbReference type="ARBA" id="ARBA00022932"/>
    </source>
</evidence>
<dbReference type="Pfam" id="PF21686">
    <property type="entry name" value="LigD_Prim-Pol"/>
    <property type="match status" value="1"/>
</dbReference>
<keyword evidence="11" id="KW-0269">Exonuclease</keyword>
<evidence type="ECO:0000256" key="3">
    <source>
        <dbReference type="ARBA" id="ARBA00022598"/>
    </source>
</evidence>
<dbReference type="Gene3D" id="3.90.920.10">
    <property type="entry name" value="DNA primase, PRIM domain"/>
    <property type="match status" value="1"/>
</dbReference>
<keyword evidence="7" id="KW-0479">Metal-binding</keyword>
<evidence type="ECO:0000256" key="7">
    <source>
        <dbReference type="ARBA" id="ARBA00022723"/>
    </source>
</evidence>
<keyword evidence="14" id="KW-0238">DNA-binding</keyword>
<evidence type="ECO:0000256" key="18">
    <source>
        <dbReference type="ARBA" id="ARBA00023268"/>
    </source>
</evidence>
<evidence type="ECO:0000256" key="8">
    <source>
        <dbReference type="ARBA" id="ARBA00022741"/>
    </source>
</evidence>
<dbReference type="InterPro" id="IPR052171">
    <property type="entry name" value="NHEJ_LigD"/>
</dbReference>
<dbReference type="Proteomes" id="UP001500121">
    <property type="component" value="Unassembled WGS sequence"/>
</dbReference>
<evidence type="ECO:0000256" key="4">
    <source>
        <dbReference type="ARBA" id="ARBA00022679"/>
    </source>
</evidence>
<accession>A0ABP8YV45</accession>
<dbReference type="NCBIfam" id="TIGR02777">
    <property type="entry name" value="LigD_PE_dom"/>
    <property type="match status" value="1"/>
</dbReference>
<dbReference type="InterPro" id="IPR012310">
    <property type="entry name" value="DNA_ligase_ATP-dep_cent"/>
</dbReference>